<evidence type="ECO:0000313" key="2">
    <source>
        <dbReference type="EMBL" id="NOJ46647.1"/>
    </source>
</evidence>
<proteinExistence type="predicted"/>
<organism evidence="2 3">
    <name type="scientific">Bradyrhizobium archetypum</name>
    <dbReference type="NCBI Taxonomy" id="2721160"/>
    <lineage>
        <taxon>Bacteria</taxon>
        <taxon>Pseudomonadati</taxon>
        <taxon>Pseudomonadota</taxon>
        <taxon>Alphaproteobacteria</taxon>
        <taxon>Hyphomicrobiales</taxon>
        <taxon>Nitrobacteraceae</taxon>
        <taxon>Bradyrhizobium</taxon>
    </lineage>
</organism>
<gene>
    <name evidence="2" type="ORF">HCN50_10385</name>
</gene>
<feature type="compositionally biased region" description="Basic and acidic residues" evidence="1">
    <location>
        <begin position="78"/>
        <end position="92"/>
    </location>
</feature>
<reference evidence="2 3" key="1">
    <citation type="submission" date="2020-03" db="EMBL/GenBank/DDBJ databases">
        <title>Bradyrhizobium diversity isolated from nodules of Muelleranthus trifoliolatus.</title>
        <authorList>
            <person name="Klepa M."/>
            <person name="Helene L."/>
            <person name="Hungria M."/>
        </authorList>
    </citation>
    <scope>NUCLEOTIDE SEQUENCE [LARGE SCALE GENOMIC DNA]</scope>
    <source>
        <strain evidence="2 3">WSM 1744</strain>
    </source>
</reference>
<dbReference type="RefSeq" id="WP_171709536.1">
    <property type="nucleotide sequence ID" value="NZ_JAAVLW010000003.1"/>
</dbReference>
<keyword evidence="3" id="KW-1185">Reference proteome</keyword>
<dbReference type="AlphaFoldDB" id="A0A7Y4H4R6"/>
<dbReference type="Proteomes" id="UP000528734">
    <property type="component" value="Unassembled WGS sequence"/>
</dbReference>
<evidence type="ECO:0000256" key="1">
    <source>
        <dbReference type="SAM" id="MobiDB-lite"/>
    </source>
</evidence>
<feature type="region of interest" description="Disordered" evidence="1">
    <location>
        <begin position="46"/>
        <end position="92"/>
    </location>
</feature>
<evidence type="ECO:0000313" key="3">
    <source>
        <dbReference type="Proteomes" id="UP000528734"/>
    </source>
</evidence>
<protein>
    <submittedName>
        <fullName evidence="2">Uncharacterized protein</fullName>
    </submittedName>
</protein>
<dbReference type="EMBL" id="JAAVLW010000003">
    <property type="protein sequence ID" value="NOJ46647.1"/>
    <property type="molecule type" value="Genomic_DNA"/>
</dbReference>
<comment type="caution">
    <text evidence="2">The sequence shown here is derived from an EMBL/GenBank/DDBJ whole genome shotgun (WGS) entry which is preliminary data.</text>
</comment>
<sequence length="92" mass="10597">MRTNFVGGEPGQRTKRKGFFARLLEALHRSRRRDAIRVLRRYRHLMAGQAQVRPSKPAPESRQTEKSSRNAHGSTPIRADRAARENSKTRFA</sequence>
<accession>A0A7Y4H4R6</accession>
<name>A0A7Y4H4R6_9BRAD</name>